<dbReference type="AlphaFoldDB" id="A0AAW6TW78"/>
<feature type="signal peptide" evidence="2">
    <location>
        <begin position="1"/>
        <end position="25"/>
    </location>
</feature>
<proteinExistence type="predicted"/>
<dbReference type="EMBL" id="JASCXX010000014">
    <property type="protein sequence ID" value="MDI6449902.1"/>
    <property type="molecule type" value="Genomic_DNA"/>
</dbReference>
<dbReference type="PANTHER" id="PTHR34512">
    <property type="entry name" value="CELL SURFACE PROTEIN"/>
    <property type="match status" value="1"/>
</dbReference>
<feature type="domain" description="Pyrrolo-quinoline quinone repeat" evidence="3">
    <location>
        <begin position="86"/>
        <end position="374"/>
    </location>
</feature>
<reference evidence="4" key="1">
    <citation type="submission" date="2023-05" db="EMBL/GenBank/DDBJ databases">
        <title>Anaerotaeda fermentans gen. nov., sp. nov., a novel anaerobic planctomycete of the new family within the order Sedimentisphaerales isolated from Taman Peninsula, Russia.</title>
        <authorList>
            <person name="Khomyakova M.A."/>
            <person name="Merkel A.Y."/>
            <person name="Slobodkin A.I."/>
        </authorList>
    </citation>
    <scope>NUCLEOTIDE SEQUENCE</scope>
    <source>
        <strain evidence="4">M17dextr</strain>
    </source>
</reference>
<dbReference type="InterPro" id="IPR002372">
    <property type="entry name" value="PQQ_rpt_dom"/>
</dbReference>
<protein>
    <submittedName>
        <fullName evidence="4">PQQ-like beta-propeller repeat protein</fullName>
    </submittedName>
</protein>
<gene>
    <name evidence="4" type="ORF">QJ522_12660</name>
</gene>
<dbReference type="SUPFAM" id="SSF50998">
    <property type="entry name" value="Quinoprotein alcohol dehydrogenase-like"/>
    <property type="match status" value="1"/>
</dbReference>
<keyword evidence="5" id="KW-1185">Reference proteome</keyword>
<sequence length="455" mass="48565">MSRSSRLFLWTSSCTLFLAPTAGLAADWPQWRGPNRDGKSADTGLLKQWPENGPPLAWKIDNLGGGDASPAVAAGRIFIMSNRGDEEVVRALSEKDGSEIWVTPLGPAFQQRASQGREGPGCTPTVDGERLYVEGLGGNVACLQVADGKVLWQRSLTDEFGGRVPMWSYRESPLVDGDKVIVTPGGPDAILVALNKLTGETVWKSKLPDSPAGESEAPGGFGGGRGGRGGRPGGFGGGGGAAYASPIAIDFDGQRQYVQLTANALIGVAASDGKFLWRYDRPANRVGINCATPLYHDGMVFASSAYGGGSGLVKLITDADGSVRTEEVYATTDMQNHHGGMVLLDGYLYGASGGNEGGALICLDFKTGKVLWDQRDSVGRRAKGSLALADGLLYYRMEDGTVCLIEPNPKQYTERGRFQQPDRTRLPAWAHPVVANGRLYIRDQDVLFCYDVKAK</sequence>
<evidence type="ECO:0000313" key="4">
    <source>
        <dbReference type="EMBL" id="MDI6449902.1"/>
    </source>
</evidence>
<dbReference type="InterPro" id="IPR011047">
    <property type="entry name" value="Quinoprotein_ADH-like_sf"/>
</dbReference>
<evidence type="ECO:0000256" key="1">
    <source>
        <dbReference type="SAM" id="MobiDB-lite"/>
    </source>
</evidence>
<feature type="chain" id="PRO_5043633477" evidence="2">
    <location>
        <begin position="26"/>
        <end position="455"/>
    </location>
</feature>
<dbReference type="Pfam" id="PF13360">
    <property type="entry name" value="PQQ_2"/>
    <property type="match status" value="1"/>
</dbReference>
<accession>A0AAW6TW78</accession>
<dbReference type="RefSeq" id="WP_349245312.1">
    <property type="nucleotide sequence ID" value="NZ_JASCXX010000014.1"/>
</dbReference>
<dbReference type="PANTHER" id="PTHR34512:SF30">
    <property type="entry name" value="OUTER MEMBRANE PROTEIN ASSEMBLY FACTOR BAMB"/>
    <property type="match status" value="1"/>
</dbReference>
<keyword evidence="2" id="KW-0732">Signal</keyword>
<dbReference type="Gene3D" id="2.130.10.10">
    <property type="entry name" value="YVTN repeat-like/Quinoprotein amine dehydrogenase"/>
    <property type="match status" value="2"/>
</dbReference>
<evidence type="ECO:0000256" key="2">
    <source>
        <dbReference type="SAM" id="SignalP"/>
    </source>
</evidence>
<dbReference type="InterPro" id="IPR015943">
    <property type="entry name" value="WD40/YVTN_repeat-like_dom_sf"/>
</dbReference>
<comment type="caution">
    <text evidence="4">The sequence shown here is derived from an EMBL/GenBank/DDBJ whole genome shotgun (WGS) entry which is preliminary data.</text>
</comment>
<dbReference type="SMART" id="SM00564">
    <property type="entry name" value="PQQ"/>
    <property type="match status" value="3"/>
</dbReference>
<feature type="compositionally biased region" description="Gly residues" evidence="1">
    <location>
        <begin position="219"/>
        <end position="234"/>
    </location>
</feature>
<organism evidence="4 5">
    <name type="scientific">Anaerobaca lacustris</name>
    <dbReference type="NCBI Taxonomy" id="3044600"/>
    <lineage>
        <taxon>Bacteria</taxon>
        <taxon>Pseudomonadati</taxon>
        <taxon>Planctomycetota</taxon>
        <taxon>Phycisphaerae</taxon>
        <taxon>Sedimentisphaerales</taxon>
        <taxon>Anaerobacaceae</taxon>
        <taxon>Anaerobaca</taxon>
    </lineage>
</organism>
<evidence type="ECO:0000259" key="3">
    <source>
        <dbReference type="Pfam" id="PF13360"/>
    </source>
</evidence>
<dbReference type="Proteomes" id="UP001431776">
    <property type="component" value="Unassembled WGS sequence"/>
</dbReference>
<evidence type="ECO:0000313" key="5">
    <source>
        <dbReference type="Proteomes" id="UP001431776"/>
    </source>
</evidence>
<feature type="region of interest" description="Disordered" evidence="1">
    <location>
        <begin position="206"/>
        <end position="234"/>
    </location>
</feature>
<name>A0AAW6TW78_9BACT</name>
<dbReference type="InterPro" id="IPR018391">
    <property type="entry name" value="PQQ_b-propeller_rpt"/>
</dbReference>